<comment type="cofactor">
    <cofactor evidence="1">
        <name>Mg(2+)</name>
        <dbReference type="ChEBI" id="CHEBI:18420"/>
    </cofactor>
</comment>
<evidence type="ECO:0000256" key="8">
    <source>
        <dbReference type="ARBA" id="ARBA00022801"/>
    </source>
</evidence>
<comment type="similarity">
    <text evidence="3">Belongs to the HAD-like hydrolase superfamily. SerB family.</text>
</comment>
<proteinExistence type="inferred from homology"/>
<dbReference type="STRING" id="717773.Thicy_0450"/>
<dbReference type="RefSeq" id="WP_013835004.1">
    <property type="nucleotide sequence ID" value="NC_015581.1"/>
</dbReference>
<dbReference type="Gene3D" id="3.30.70.2020">
    <property type="match status" value="1"/>
</dbReference>
<reference evidence="15 16" key="1">
    <citation type="submission" date="2011-05" db="EMBL/GenBank/DDBJ databases">
        <title>Complete sequence of Thioalkalimicrobium cyclicum ALM1.</title>
        <authorList>
            <consortium name="US DOE Joint Genome Institute"/>
            <person name="Lucas S."/>
            <person name="Han J."/>
            <person name="Lapidus A."/>
            <person name="Cheng J.-F."/>
            <person name="Goodwin L."/>
            <person name="Pitluck S."/>
            <person name="Peters L."/>
            <person name="Mikhailova N."/>
            <person name="Davenport K."/>
            <person name="Han C."/>
            <person name="Tapia R."/>
            <person name="Land M."/>
            <person name="Hauser L."/>
            <person name="Kyrpides N."/>
            <person name="Ivanova N."/>
            <person name="Pagani I."/>
            <person name="Kappler U."/>
            <person name="Woyke T."/>
        </authorList>
    </citation>
    <scope>NUCLEOTIDE SEQUENCE [LARGE SCALE GENOMIC DNA]</scope>
    <source>
        <strain evidence="16">DSM 14477 / JCM 11371 / ALM1</strain>
    </source>
</reference>
<dbReference type="PANTHER" id="PTHR43344:SF2">
    <property type="entry name" value="PHOSPHOSERINE PHOSPHATASE"/>
    <property type="match status" value="1"/>
</dbReference>
<dbReference type="InterPro" id="IPR023214">
    <property type="entry name" value="HAD_sf"/>
</dbReference>
<evidence type="ECO:0000256" key="6">
    <source>
        <dbReference type="ARBA" id="ARBA00022605"/>
    </source>
</evidence>
<evidence type="ECO:0000256" key="1">
    <source>
        <dbReference type="ARBA" id="ARBA00001946"/>
    </source>
</evidence>
<dbReference type="KEGG" id="tcy:Thicy_0450"/>
<sequence>MKHTLVIHHNQLDQVQKDQLSASIGEPFPHNNHWRIISEQTINAPDLAELRHQLQLDINILPNDFEPAEVKLVISDMDSTLISIECIDEIADMFHIKPQVAAITESAMRGELNFEQSLTQRVTLLRGLDEKALDRVYNERLQLNPGAETWISGLKARDIKFALVSGGFDFFTSRLANRLNLDFSRANKLAIEQGVLTGSVVGSIVGAQAKADFLHELCQHLAITPKQVIAIGDGANDLLMMKAAGLSMAYHAKPTVQAQANCVLNYIGLDAMLDLLA</sequence>
<dbReference type="AlphaFoldDB" id="F6DBB5"/>
<dbReference type="PANTHER" id="PTHR43344">
    <property type="entry name" value="PHOSPHOSERINE PHOSPHATASE"/>
    <property type="match status" value="1"/>
</dbReference>
<dbReference type="SUPFAM" id="SSF56784">
    <property type="entry name" value="HAD-like"/>
    <property type="match status" value="1"/>
</dbReference>
<comment type="catalytic activity">
    <reaction evidence="12">
        <text>O-phospho-L-serine + H2O = L-serine + phosphate</text>
        <dbReference type="Rhea" id="RHEA:21208"/>
        <dbReference type="ChEBI" id="CHEBI:15377"/>
        <dbReference type="ChEBI" id="CHEBI:33384"/>
        <dbReference type="ChEBI" id="CHEBI:43474"/>
        <dbReference type="ChEBI" id="CHEBI:57524"/>
        <dbReference type="EC" id="3.1.3.3"/>
    </reaction>
</comment>
<evidence type="ECO:0000256" key="5">
    <source>
        <dbReference type="ARBA" id="ARBA00015196"/>
    </source>
</evidence>
<evidence type="ECO:0000256" key="14">
    <source>
        <dbReference type="PIRSR" id="PIRSR604469-1"/>
    </source>
</evidence>
<comment type="catalytic activity">
    <reaction evidence="13">
        <text>O-phospho-D-serine + H2O = D-serine + phosphate</text>
        <dbReference type="Rhea" id="RHEA:24873"/>
        <dbReference type="ChEBI" id="CHEBI:15377"/>
        <dbReference type="ChEBI" id="CHEBI:35247"/>
        <dbReference type="ChEBI" id="CHEBI:43474"/>
        <dbReference type="ChEBI" id="CHEBI:58680"/>
        <dbReference type="EC" id="3.1.3.3"/>
    </reaction>
</comment>
<evidence type="ECO:0000256" key="4">
    <source>
        <dbReference type="ARBA" id="ARBA00012640"/>
    </source>
</evidence>
<evidence type="ECO:0000256" key="13">
    <source>
        <dbReference type="ARBA" id="ARBA00048523"/>
    </source>
</evidence>
<evidence type="ECO:0000256" key="3">
    <source>
        <dbReference type="ARBA" id="ARBA00009184"/>
    </source>
</evidence>
<organism evidence="15 16">
    <name type="scientific">Thiomicrospira cyclica (strain DSM 14477 / JCM 11371 / ALM1)</name>
    <name type="common">Thioalkalimicrobium cyclicum</name>
    <dbReference type="NCBI Taxonomy" id="717773"/>
    <lineage>
        <taxon>Bacteria</taxon>
        <taxon>Pseudomonadati</taxon>
        <taxon>Pseudomonadota</taxon>
        <taxon>Gammaproteobacteria</taxon>
        <taxon>Thiotrichales</taxon>
        <taxon>Piscirickettsiaceae</taxon>
        <taxon>Thiomicrospira</taxon>
    </lineage>
</organism>
<dbReference type="NCBIfam" id="TIGR01488">
    <property type="entry name" value="HAD-SF-IB"/>
    <property type="match status" value="1"/>
</dbReference>
<accession>F6DBB5</accession>
<evidence type="ECO:0000256" key="11">
    <source>
        <dbReference type="ARBA" id="ARBA00031693"/>
    </source>
</evidence>
<keyword evidence="8 15" id="KW-0378">Hydrolase</keyword>
<protein>
    <recommendedName>
        <fullName evidence="5">Phosphoserine phosphatase</fullName>
        <ecNumber evidence="4">3.1.3.3</ecNumber>
    </recommendedName>
    <alternativeName>
        <fullName evidence="11">O-phosphoserine phosphohydrolase</fullName>
    </alternativeName>
</protein>
<dbReference type="EMBL" id="CP002776">
    <property type="protein sequence ID" value="AEG31223.1"/>
    <property type="molecule type" value="Genomic_DNA"/>
</dbReference>
<dbReference type="GO" id="GO:0000287">
    <property type="term" value="F:magnesium ion binding"/>
    <property type="evidence" value="ECO:0007669"/>
    <property type="project" value="TreeGrafter"/>
</dbReference>
<dbReference type="GO" id="GO:0005737">
    <property type="term" value="C:cytoplasm"/>
    <property type="evidence" value="ECO:0007669"/>
    <property type="project" value="TreeGrafter"/>
</dbReference>
<dbReference type="InterPro" id="IPR036412">
    <property type="entry name" value="HAD-like_sf"/>
</dbReference>
<dbReference type="GO" id="GO:0036424">
    <property type="term" value="F:L-phosphoserine phosphatase activity"/>
    <property type="evidence" value="ECO:0007669"/>
    <property type="project" value="InterPro"/>
</dbReference>
<dbReference type="UniPathway" id="UPA00135">
    <property type="reaction ID" value="UER00198"/>
</dbReference>
<evidence type="ECO:0000256" key="9">
    <source>
        <dbReference type="ARBA" id="ARBA00022842"/>
    </source>
</evidence>
<dbReference type="Pfam" id="PF00702">
    <property type="entry name" value="Hydrolase"/>
    <property type="match status" value="1"/>
</dbReference>
<dbReference type="Gene3D" id="3.40.50.1000">
    <property type="entry name" value="HAD superfamily/HAD-like"/>
    <property type="match status" value="1"/>
</dbReference>
<dbReference type="SFLD" id="SFLDS00003">
    <property type="entry name" value="Haloacid_Dehalogenase"/>
    <property type="match status" value="1"/>
</dbReference>
<evidence type="ECO:0000313" key="16">
    <source>
        <dbReference type="Proteomes" id="UP000009232"/>
    </source>
</evidence>
<name>F6DBB5_THICA</name>
<dbReference type="GO" id="GO:0006564">
    <property type="term" value="P:L-serine biosynthetic process"/>
    <property type="evidence" value="ECO:0007669"/>
    <property type="project" value="UniProtKB-KW"/>
</dbReference>
<dbReference type="InterPro" id="IPR050582">
    <property type="entry name" value="HAD-like_SerB"/>
</dbReference>
<dbReference type="Gene3D" id="1.10.150.210">
    <property type="entry name" value="Phosphoserine phosphatase, domain 2"/>
    <property type="match status" value="1"/>
</dbReference>
<dbReference type="SFLD" id="SFLDF00029">
    <property type="entry name" value="phosphoserine_phosphatase"/>
    <property type="match status" value="1"/>
</dbReference>
<dbReference type="eggNOG" id="COG0560">
    <property type="taxonomic scope" value="Bacteria"/>
</dbReference>
<keyword evidence="9" id="KW-0460">Magnesium</keyword>
<keyword evidence="10" id="KW-0718">Serine biosynthesis</keyword>
<keyword evidence="6" id="KW-0028">Amino-acid biosynthesis</keyword>
<feature type="active site" description="Proton donor" evidence="14">
    <location>
        <position position="78"/>
    </location>
</feature>
<feature type="active site" description="Nucleophile" evidence="14">
    <location>
        <position position="76"/>
    </location>
</feature>
<comment type="pathway">
    <text evidence="2">Amino-acid biosynthesis; L-serine biosynthesis; L-serine from 3-phospho-D-glycerate: step 3/3.</text>
</comment>
<dbReference type="SFLD" id="SFLDG01137">
    <property type="entry name" value="C1.6.1:_Phosphoserine_Phosphat"/>
    <property type="match status" value="1"/>
</dbReference>
<evidence type="ECO:0000313" key="15">
    <source>
        <dbReference type="EMBL" id="AEG31223.1"/>
    </source>
</evidence>
<dbReference type="Proteomes" id="UP000009232">
    <property type="component" value="Chromosome"/>
</dbReference>
<evidence type="ECO:0000256" key="12">
    <source>
        <dbReference type="ARBA" id="ARBA00048138"/>
    </source>
</evidence>
<evidence type="ECO:0000256" key="10">
    <source>
        <dbReference type="ARBA" id="ARBA00023299"/>
    </source>
</evidence>
<dbReference type="HOGENOM" id="CLU_036368_4_0_6"/>
<evidence type="ECO:0000256" key="7">
    <source>
        <dbReference type="ARBA" id="ARBA00022723"/>
    </source>
</evidence>
<evidence type="ECO:0000256" key="2">
    <source>
        <dbReference type="ARBA" id="ARBA00005135"/>
    </source>
</evidence>
<dbReference type="NCBIfam" id="TIGR00338">
    <property type="entry name" value="serB"/>
    <property type="match status" value="1"/>
</dbReference>
<keyword evidence="7" id="KW-0479">Metal-binding</keyword>
<keyword evidence="16" id="KW-1185">Reference proteome</keyword>
<dbReference type="SFLD" id="SFLDG01136">
    <property type="entry name" value="C1.6:_Phosphoserine_Phosphatas"/>
    <property type="match status" value="1"/>
</dbReference>
<dbReference type="EC" id="3.1.3.3" evidence="4"/>
<dbReference type="InterPro" id="IPR004469">
    <property type="entry name" value="PSP"/>
</dbReference>
<dbReference type="CDD" id="cd07500">
    <property type="entry name" value="HAD_PSP"/>
    <property type="match status" value="1"/>
</dbReference>
<dbReference type="OrthoDB" id="9792539at2"/>
<gene>
    <name evidence="15" type="ordered locus">Thicy_0450</name>
</gene>